<name>A0AA91YW49_9BACT</name>
<evidence type="ECO:0000313" key="2">
    <source>
        <dbReference type="Proteomes" id="UP000215155"/>
    </source>
</evidence>
<dbReference type="EMBL" id="NMPZ01000024">
    <property type="protein sequence ID" value="OXL43078.1"/>
    <property type="molecule type" value="Genomic_DNA"/>
</dbReference>
<reference evidence="1 2" key="1">
    <citation type="submission" date="2017-07" db="EMBL/GenBank/DDBJ databases">
        <title>Draft genome sequence of Prevotella copri isolated from the gut of healthy adult Indian.</title>
        <authorList>
            <person name="Das B."/>
            <person name="Bag S."/>
            <person name="Ghosh T.S."/>
        </authorList>
    </citation>
    <scope>NUCLEOTIDE SEQUENCE [LARGE SCALE GENOMIC DNA]</scope>
    <source>
        <strain evidence="1 2">Indica</strain>
    </source>
</reference>
<evidence type="ECO:0000313" key="1">
    <source>
        <dbReference type="EMBL" id="OXL43078.1"/>
    </source>
</evidence>
<sequence length="60" mass="6903">MYQNEGYWNVKPKIKAVSFQKRGKFEVTLQDGRSITMPISAFPSMKKVPVKVLTPHSHKL</sequence>
<accession>A0AA91YW49</accession>
<gene>
    <name evidence="1" type="ORF">CFT61_12900</name>
</gene>
<organism evidence="1 2">
    <name type="scientific">Segatella copri</name>
    <dbReference type="NCBI Taxonomy" id="165179"/>
    <lineage>
        <taxon>Bacteria</taxon>
        <taxon>Pseudomonadati</taxon>
        <taxon>Bacteroidota</taxon>
        <taxon>Bacteroidia</taxon>
        <taxon>Bacteroidales</taxon>
        <taxon>Prevotellaceae</taxon>
        <taxon>Segatella</taxon>
    </lineage>
</organism>
<dbReference type="AlphaFoldDB" id="A0AA91YW49"/>
<dbReference type="Proteomes" id="UP000215155">
    <property type="component" value="Unassembled WGS sequence"/>
</dbReference>
<dbReference type="RefSeq" id="WP_089544820.1">
    <property type="nucleotide sequence ID" value="NZ_NMPZ01000024.1"/>
</dbReference>
<comment type="caution">
    <text evidence="1">The sequence shown here is derived from an EMBL/GenBank/DDBJ whole genome shotgun (WGS) entry which is preliminary data.</text>
</comment>
<protein>
    <submittedName>
        <fullName evidence="1">Uncharacterized protein</fullName>
    </submittedName>
</protein>
<proteinExistence type="predicted"/>